<reference evidence="1 2" key="1">
    <citation type="journal article" date="2018" name="Nat. Genet.">
        <title>The Rosa genome provides new insights in the design of modern roses.</title>
        <authorList>
            <person name="Bendahmane M."/>
        </authorList>
    </citation>
    <scope>NUCLEOTIDE SEQUENCE [LARGE SCALE GENOMIC DNA]</scope>
    <source>
        <strain evidence="2">cv. Old Blush</strain>
    </source>
</reference>
<dbReference type="AlphaFoldDB" id="A0A2P6Q565"/>
<accession>A0A2P6Q565</accession>
<name>A0A2P6Q565_ROSCH</name>
<protein>
    <submittedName>
        <fullName evidence="1">Uncharacterized protein</fullName>
    </submittedName>
</protein>
<keyword evidence="2" id="KW-1185">Reference proteome</keyword>
<dbReference type="Proteomes" id="UP000238479">
    <property type="component" value="Chromosome 5"/>
</dbReference>
<dbReference type="EMBL" id="PDCK01000043">
    <property type="protein sequence ID" value="PRQ29321.1"/>
    <property type="molecule type" value="Genomic_DNA"/>
</dbReference>
<organism evidence="1 2">
    <name type="scientific">Rosa chinensis</name>
    <name type="common">China rose</name>
    <dbReference type="NCBI Taxonomy" id="74649"/>
    <lineage>
        <taxon>Eukaryota</taxon>
        <taxon>Viridiplantae</taxon>
        <taxon>Streptophyta</taxon>
        <taxon>Embryophyta</taxon>
        <taxon>Tracheophyta</taxon>
        <taxon>Spermatophyta</taxon>
        <taxon>Magnoliopsida</taxon>
        <taxon>eudicotyledons</taxon>
        <taxon>Gunneridae</taxon>
        <taxon>Pentapetalae</taxon>
        <taxon>rosids</taxon>
        <taxon>fabids</taxon>
        <taxon>Rosales</taxon>
        <taxon>Rosaceae</taxon>
        <taxon>Rosoideae</taxon>
        <taxon>Rosoideae incertae sedis</taxon>
        <taxon>Rosa</taxon>
    </lineage>
</organism>
<evidence type="ECO:0000313" key="2">
    <source>
        <dbReference type="Proteomes" id="UP000238479"/>
    </source>
</evidence>
<proteinExistence type="predicted"/>
<dbReference type="Gramene" id="PRQ29321">
    <property type="protein sequence ID" value="PRQ29321"/>
    <property type="gene ID" value="RchiOBHm_Chr5g0012651"/>
</dbReference>
<sequence length="54" mass="6114">MNPATHSQPHLGHGLHYLLVQSYEPCSAQRSFRFTDSNAAPRKCALPTVYRKDD</sequence>
<comment type="caution">
    <text evidence="1">The sequence shown here is derived from an EMBL/GenBank/DDBJ whole genome shotgun (WGS) entry which is preliminary data.</text>
</comment>
<gene>
    <name evidence="1" type="ORF">RchiOBHm_Chr5g0012651</name>
</gene>
<evidence type="ECO:0000313" key="1">
    <source>
        <dbReference type="EMBL" id="PRQ29321.1"/>
    </source>
</evidence>